<feature type="transmembrane region" description="Helical" evidence="9">
    <location>
        <begin position="67"/>
        <end position="89"/>
    </location>
</feature>
<dbReference type="SUPFAM" id="SSF55874">
    <property type="entry name" value="ATPase domain of HSP90 chaperone/DNA topoisomerase II/histidine kinase"/>
    <property type="match status" value="1"/>
</dbReference>
<keyword evidence="7" id="KW-0067">ATP-binding</keyword>
<dbReference type="InterPro" id="IPR003594">
    <property type="entry name" value="HATPase_dom"/>
</dbReference>
<keyword evidence="4" id="KW-0808">Transferase</keyword>
<comment type="catalytic activity">
    <reaction evidence="1">
        <text>ATP + protein L-histidine = ADP + protein N-phospho-L-histidine.</text>
        <dbReference type="EC" id="2.7.13.3"/>
    </reaction>
</comment>
<feature type="transmembrane region" description="Helical" evidence="9">
    <location>
        <begin position="42"/>
        <end position="61"/>
    </location>
</feature>
<dbReference type="Proteomes" id="UP000221961">
    <property type="component" value="Chromosome"/>
</dbReference>
<evidence type="ECO:0000256" key="9">
    <source>
        <dbReference type="SAM" id="Phobius"/>
    </source>
</evidence>
<protein>
    <recommendedName>
        <fullName evidence="2">histidine kinase</fullName>
        <ecNumber evidence="2">2.7.13.3</ecNumber>
    </recommendedName>
</protein>
<evidence type="ECO:0000256" key="2">
    <source>
        <dbReference type="ARBA" id="ARBA00012438"/>
    </source>
</evidence>
<dbReference type="InterPro" id="IPR011712">
    <property type="entry name" value="Sig_transdc_His_kin_sub3_dim/P"/>
</dbReference>
<keyword evidence="9" id="KW-0472">Membrane</keyword>
<feature type="transmembrane region" description="Helical" evidence="9">
    <location>
        <begin position="129"/>
        <end position="147"/>
    </location>
</feature>
<dbReference type="AlphaFoldDB" id="A0A291RUW8"/>
<dbReference type="PANTHER" id="PTHR24421:SF10">
    <property type="entry name" value="NITRATE_NITRITE SENSOR PROTEIN NARQ"/>
    <property type="match status" value="1"/>
</dbReference>
<dbReference type="GeneID" id="88363042"/>
<accession>A0A291RUW8</accession>
<dbReference type="Pfam" id="PF07730">
    <property type="entry name" value="HisKA_3"/>
    <property type="match status" value="1"/>
</dbReference>
<keyword evidence="8" id="KW-0902">Two-component regulatory system</keyword>
<feature type="transmembrane region" description="Helical" evidence="9">
    <location>
        <begin position="153"/>
        <end position="171"/>
    </location>
</feature>
<dbReference type="EMBL" id="CP023778">
    <property type="protein sequence ID" value="ATL71107.1"/>
    <property type="molecule type" value="Genomic_DNA"/>
</dbReference>
<evidence type="ECO:0000256" key="7">
    <source>
        <dbReference type="ARBA" id="ARBA00022840"/>
    </source>
</evidence>
<keyword evidence="9" id="KW-0812">Transmembrane</keyword>
<evidence type="ECO:0000313" key="11">
    <source>
        <dbReference type="EMBL" id="ATL71107.1"/>
    </source>
</evidence>
<proteinExistence type="predicted"/>
<evidence type="ECO:0000256" key="6">
    <source>
        <dbReference type="ARBA" id="ARBA00022777"/>
    </source>
</evidence>
<dbReference type="Gene3D" id="3.30.565.10">
    <property type="entry name" value="Histidine kinase-like ATPase, C-terminal domain"/>
    <property type="match status" value="1"/>
</dbReference>
<evidence type="ECO:0000313" key="12">
    <source>
        <dbReference type="Proteomes" id="UP000221961"/>
    </source>
</evidence>
<evidence type="ECO:0000256" key="3">
    <source>
        <dbReference type="ARBA" id="ARBA00022553"/>
    </source>
</evidence>
<evidence type="ECO:0000256" key="4">
    <source>
        <dbReference type="ARBA" id="ARBA00022679"/>
    </source>
</evidence>
<dbReference type="InterPro" id="IPR036890">
    <property type="entry name" value="HATPase_C_sf"/>
</dbReference>
<reference evidence="11 12" key="1">
    <citation type="submission" date="2017-10" db="EMBL/GenBank/DDBJ databases">
        <title>Comparative genomics between pathogenic Norcardia.</title>
        <authorList>
            <person name="Zeng L."/>
        </authorList>
    </citation>
    <scope>NUCLEOTIDE SEQUENCE [LARGE SCALE GENOMIC DNA]</scope>
    <source>
        <strain evidence="11 12">NC_YFY_NT001</strain>
    </source>
</reference>
<dbReference type="PANTHER" id="PTHR24421">
    <property type="entry name" value="NITRATE/NITRITE SENSOR PROTEIN NARX-RELATED"/>
    <property type="match status" value="1"/>
</dbReference>
<dbReference type="SMART" id="SM00387">
    <property type="entry name" value="HATPase_c"/>
    <property type="match status" value="1"/>
</dbReference>
<dbReference type="GO" id="GO:0046983">
    <property type="term" value="F:protein dimerization activity"/>
    <property type="evidence" value="ECO:0007669"/>
    <property type="project" value="InterPro"/>
</dbReference>
<dbReference type="Pfam" id="PF02518">
    <property type="entry name" value="HATPase_c"/>
    <property type="match status" value="1"/>
</dbReference>
<keyword evidence="6 11" id="KW-0418">Kinase</keyword>
<keyword evidence="5" id="KW-0547">Nucleotide-binding</keyword>
<dbReference type="InterPro" id="IPR025828">
    <property type="entry name" value="Put_sensor_dom"/>
</dbReference>
<dbReference type="CDD" id="cd16917">
    <property type="entry name" value="HATPase_UhpB-NarQ-NarX-like"/>
    <property type="match status" value="1"/>
</dbReference>
<organism evidence="11 12">
    <name type="scientific">Nocardia terpenica</name>
    <dbReference type="NCBI Taxonomy" id="455432"/>
    <lineage>
        <taxon>Bacteria</taxon>
        <taxon>Bacillati</taxon>
        <taxon>Actinomycetota</taxon>
        <taxon>Actinomycetes</taxon>
        <taxon>Mycobacteriales</taxon>
        <taxon>Nocardiaceae</taxon>
        <taxon>Nocardia</taxon>
    </lineage>
</organism>
<evidence type="ECO:0000256" key="8">
    <source>
        <dbReference type="ARBA" id="ARBA00023012"/>
    </source>
</evidence>
<dbReference type="GO" id="GO:0005524">
    <property type="term" value="F:ATP binding"/>
    <property type="evidence" value="ECO:0007669"/>
    <property type="project" value="UniProtKB-KW"/>
</dbReference>
<dbReference type="GO" id="GO:0016020">
    <property type="term" value="C:membrane"/>
    <property type="evidence" value="ECO:0007669"/>
    <property type="project" value="InterPro"/>
</dbReference>
<dbReference type="InterPro" id="IPR050482">
    <property type="entry name" value="Sensor_HK_TwoCompSys"/>
</dbReference>
<dbReference type="KEGG" id="ntp:CRH09_37980"/>
<dbReference type="Pfam" id="PF13796">
    <property type="entry name" value="Sensor"/>
    <property type="match status" value="1"/>
</dbReference>
<dbReference type="Gene3D" id="1.20.5.1930">
    <property type="match status" value="1"/>
</dbReference>
<dbReference type="EC" id="2.7.13.3" evidence="2"/>
<dbReference type="GO" id="GO:0000155">
    <property type="term" value="F:phosphorelay sensor kinase activity"/>
    <property type="evidence" value="ECO:0007669"/>
    <property type="project" value="InterPro"/>
</dbReference>
<keyword evidence="3" id="KW-0597">Phosphoprotein</keyword>
<gene>
    <name evidence="11" type="ORF">CRH09_37980</name>
</gene>
<sequence length="459" mass="49361">MTETSAEQTIALERPARSPSTTARVTLAILRAPFAARTWKDLVYLIAAVPLGCLVCAYLFFAYGAGVFTSLVVLGIPLLATVLLSGRVWGQIYRALGRALLDLSIEEPRPLEPEPGLLGWLRGVFTDGVVYRVLLFLILEAVLGVGVGYLVLMGFAVAAFTAVSPIVWAVFHPTNVDSQGRERHSMLQFGDYYFDTWQRMLLLGLVGVLVFYLVVPWLVRGTAWAHRLLMLVLLAPTARERRMAELREGRRVAVADSTATLRRLERDLHDGTQARLVTIAMTLGRAEDRMATGADPTQLIADARASSKEAITELRELVRGIHPPALDLGLEPALETLAARCAVPVELRVRLPRRPVPAIEAIAYFSAAELLTNVVKHSGADRVWVSVLPSGSDGLTLTVRDNGHGGARQPTLPTGEAVVGGGLSGLAARARSVDGTLTVDSPPGGPTVVTLTLPIGGPQ</sequence>
<evidence type="ECO:0000256" key="1">
    <source>
        <dbReference type="ARBA" id="ARBA00000085"/>
    </source>
</evidence>
<evidence type="ECO:0000259" key="10">
    <source>
        <dbReference type="SMART" id="SM00387"/>
    </source>
</evidence>
<dbReference type="RefSeq" id="WP_098698011.1">
    <property type="nucleotide sequence ID" value="NZ_CP023778.1"/>
</dbReference>
<feature type="transmembrane region" description="Helical" evidence="9">
    <location>
        <begin position="192"/>
        <end position="215"/>
    </location>
</feature>
<keyword evidence="9" id="KW-1133">Transmembrane helix</keyword>
<evidence type="ECO:0000256" key="5">
    <source>
        <dbReference type="ARBA" id="ARBA00022741"/>
    </source>
</evidence>
<name>A0A291RUW8_9NOCA</name>
<feature type="domain" description="Histidine kinase/HSP90-like ATPase" evidence="10">
    <location>
        <begin position="358"/>
        <end position="457"/>
    </location>
</feature>